<dbReference type="Pfam" id="PF07676">
    <property type="entry name" value="PD40"/>
    <property type="match status" value="1"/>
</dbReference>
<protein>
    <recommendedName>
        <fullName evidence="4">WD40 repeat domain-containing protein</fullName>
    </recommendedName>
</protein>
<reference evidence="2 3" key="1">
    <citation type="journal article" date="2019" name="Nat. Microbiol.">
        <title>Mediterranean grassland soil C-N compound turnover is dependent on rainfall and depth, and is mediated by genomically divergent microorganisms.</title>
        <authorList>
            <person name="Diamond S."/>
            <person name="Andeer P.F."/>
            <person name="Li Z."/>
            <person name="Crits-Christoph A."/>
            <person name="Burstein D."/>
            <person name="Anantharaman K."/>
            <person name="Lane K.R."/>
            <person name="Thomas B.C."/>
            <person name="Pan C."/>
            <person name="Northen T.R."/>
            <person name="Banfield J.F."/>
        </authorList>
    </citation>
    <scope>NUCLEOTIDE SEQUENCE [LARGE SCALE GENOMIC DNA]</scope>
    <source>
        <strain evidence="2">WS_9</strain>
    </source>
</reference>
<dbReference type="SUPFAM" id="SSF82171">
    <property type="entry name" value="DPP6 N-terminal domain-like"/>
    <property type="match status" value="1"/>
</dbReference>
<accession>A0A538THQ9</accession>
<dbReference type="InterPro" id="IPR011659">
    <property type="entry name" value="WD40"/>
</dbReference>
<dbReference type="AlphaFoldDB" id="A0A538THQ9"/>
<feature type="signal peptide" evidence="1">
    <location>
        <begin position="1"/>
        <end position="28"/>
    </location>
</feature>
<sequence length="400" mass="44089">MIRAIITLCHLGTGVALLTSLLASSASASQATSKQSLATAAEPWAIYFPTGVSDVSDGIRFDLPDSLNSFAVARRTPYLLRPSNPPGKPMPLKGWMTGGWGSRPPRASHRLGMFTVEGDSCWQEVFPWPWTQTCGAQSARLDSLEEHPCVPCVALYDTSGNCRATFVGARDPAWSPDGTRLAFRTVRNATVFAEGGLREFPESPESVVVFTPSTGLHKAYPAPTDAVSWLDDEALLLEFQGLRYGLTLESGYVGRDPNQKHVFMAGAVSPDGNYVVQTGHWGDGIWDFQSSRAGIWDVHGKKDYLPDIARIVDARYARLSQNSFWLRGKDYPHHLCIGVGRLTVGPQHNMIARYRDCETLVIDVEKLIVIRRIGGAFIGPTVGEQHVLVWQEGRLKYFRL</sequence>
<comment type="caution">
    <text evidence="2">The sequence shown here is derived from an EMBL/GenBank/DDBJ whole genome shotgun (WGS) entry which is preliminary data.</text>
</comment>
<proteinExistence type="predicted"/>
<evidence type="ECO:0008006" key="4">
    <source>
        <dbReference type="Google" id="ProtNLM"/>
    </source>
</evidence>
<evidence type="ECO:0000256" key="1">
    <source>
        <dbReference type="SAM" id="SignalP"/>
    </source>
</evidence>
<organism evidence="2 3">
    <name type="scientific">Eiseniibacteriota bacterium</name>
    <dbReference type="NCBI Taxonomy" id="2212470"/>
    <lineage>
        <taxon>Bacteria</taxon>
        <taxon>Candidatus Eiseniibacteriota</taxon>
    </lineage>
</organism>
<dbReference type="EMBL" id="VBOZ01000033">
    <property type="protein sequence ID" value="TMQ63163.1"/>
    <property type="molecule type" value="Genomic_DNA"/>
</dbReference>
<keyword evidence="1" id="KW-0732">Signal</keyword>
<name>A0A538THQ9_UNCEI</name>
<gene>
    <name evidence="2" type="ORF">E6K79_11000</name>
</gene>
<feature type="chain" id="PRO_5022011303" description="WD40 repeat domain-containing protein" evidence="1">
    <location>
        <begin position="29"/>
        <end position="400"/>
    </location>
</feature>
<dbReference type="Proteomes" id="UP000317691">
    <property type="component" value="Unassembled WGS sequence"/>
</dbReference>
<evidence type="ECO:0000313" key="3">
    <source>
        <dbReference type="Proteomes" id="UP000317691"/>
    </source>
</evidence>
<evidence type="ECO:0000313" key="2">
    <source>
        <dbReference type="EMBL" id="TMQ63163.1"/>
    </source>
</evidence>